<dbReference type="PANTHER" id="PTHR10134">
    <property type="entry name" value="CYTOCHROME B-C1 COMPLEX SUBUNIT RIESKE, MITOCHONDRIAL"/>
    <property type="match status" value="1"/>
</dbReference>
<evidence type="ECO:0000256" key="3">
    <source>
        <dbReference type="ARBA" id="ARBA00022714"/>
    </source>
</evidence>
<keyword evidence="4" id="KW-0479">Metal-binding</keyword>
<dbReference type="GO" id="GO:0016705">
    <property type="term" value="F:oxidoreductase activity, acting on paired donors, with incorporation or reduction of molecular oxygen"/>
    <property type="evidence" value="ECO:0007669"/>
    <property type="project" value="UniProtKB-ARBA"/>
</dbReference>
<dbReference type="RefSeq" id="WP_070197766.1">
    <property type="nucleotide sequence ID" value="NZ_LJGU01000133.1"/>
</dbReference>
<dbReference type="STRING" id="1075402.AN216_18365"/>
<evidence type="ECO:0000256" key="7">
    <source>
        <dbReference type="ARBA" id="ARBA00023157"/>
    </source>
</evidence>
<evidence type="ECO:0000256" key="8">
    <source>
        <dbReference type="ARBA" id="ARBA00029586"/>
    </source>
</evidence>
<protein>
    <recommendedName>
        <fullName evidence="2">Cytochrome bc1 complex Rieske iron-sulfur subunit</fullName>
    </recommendedName>
    <alternativeName>
        <fullName evidence="8">Cytochrome bc1 reductase complex subunit QcrA</fullName>
    </alternativeName>
</protein>
<dbReference type="SUPFAM" id="SSF50022">
    <property type="entry name" value="ISP domain"/>
    <property type="match status" value="1"/>
</dbReference>
<organism evidence="12 13">
    <name type="scientific">Streptomyces oceani</name>
    <dbReference type="NCBI Taxonomy" id="1075402"/>
    <lineage>
        <taxon>Bacteria</taxon>
        <taxon>Bacillati</taxon>
        <taxon>Actinomycetota</taxon>
        <taxon>Actinomycetes</taxon>
        <taxon>Kitasatosporales</taxon>
        <taxon>Streptomycetaceae</taxon>
        <taxon>Streptomyces</taxon>
    </lineage>
</organism>
<gene>
    <name evidence="12" type="ORF">AN216_18365</name>
</gene>
<dbReference type="InterPro" id="IPR014349">
    <property type="entry name" value="Rieske_Fe-S_prot"/>
</dbReference>
<dbReference type="FunFam" id="2.102.10.10:FF:000016">
    <property type="entry name" value="Nitrite reductase/ring-hydroxylating ferredoxin subunit"/>
    <property type="match status" value="1"/>
</dbReference>
<evidence type="ECO:0000256" key="2">
    <source>
        <dbReference type="ARBA" id="ARBA00015816"/>
    </source>
</evidence>
<evidence type="ECO:0000256" key="9">
    <source>
        <dbReference type="ARBA" id="ARBA00034078"/>
    </source>
</evidence>
<keyword evidence="13" id="KW-1185">Reference proteome</keyword>
<dbReference type="GO" id="GO:0046872">
    <property type="term" value="F:metal ion binding"/>
    <property type="evidence" value="ECO:0007669"/>
    <property type="project" value="UniProtKB-KW"/>
</dbReference>
<evidence type="ECO:0000256" key="5">
    <source>
        <dbReference type="ARBA" id="ARBA00023004"/>
    </source>
</evidence>
<keyword evidence="6" id="KW-0411">Iron-sulfur</keyword>
<dbReference type="Pfam" id="PF00355">
    <property type="entry name" value="Rieske"/>
    <property type="match status" value="1"/>
</dbReference>
<dbReference type="GO" id="GO:0051537">
    <property type="term" value="F:2 iron, 2 sulfur cluster binding"/>
    <property type="evidence" value="ECO:0007669"/>
    <property type="project" value="UniProtKB-KW"/>
</dbReference>
<dbReference type="CDD" id="cd03467">
    <property type="entry name" value="Rieske"/>
    <property type="match status" value="1"/>
</dbReference>
<evidence type="ECO:0000313" key="12">
    <source>
        <dbReference type="EMBL" id="OEU96914.1"/>
    </source>
</evidence>
<feature type="region of interest" description="Disordered" evidence="10">
    <location>
        <begin position="36"/>
        <end position="57"/>
    </location>
</feature>
<dbReference type="PATRIC" id="fig|1075402.3.peg.4836"/>
<comment type="function">
    <text evidence="1">Iron-sulfur subunit of the cytochrome bc1 complex, an essential component of the respiratory electron transport chain required for ATP synthesis. The bc1 complex catalyzes the oxidation of menaquinol and the reduction of cytochrome c in the respiratory chain. The bc1 complex operates through a Q-cycle mechanism that couples electron transfer to generation of the proton gradient that drives ATP synthesis.</text>
</comment>
<dbReference type="InterPro" id="IPR036922">
    <property type="entry name" value="Rieske_2Fe-2S_sf"/>
</dbReference>
<comment type="caution">
    <text evidence="12">The sequence shown here is derived from an EMBL/GenBank/DDBJ whole genome shotgun (WGS) entry which is preliminary data.</text>
</comment>
<reference evidence="12 13" key="1">
    <citation type="journal article" date="2016" name="Front. Microbiol.">
        <title>Comparative Genomics Analysis of Streptomyces Species Reveals Their Adaptation to the Marine Environment and Their Diversity at the Genomic Level.</title>
        <authorList>
            <person name="Tian X."/>
            <person name="Zhang Z."/>
            <person name="Yang T."/>
            <person name="Chen M."/>
            <person name="Li J."/>
            <person name="Chen F."/>
            <person name="Yang J."/>
            <person name="Li W."/>
            <person name="Zhang B."/>
            <person name="Zhang Z."/>
            <person name="Wu J."/>
            <person name="Zhang C."/>
            <person name="Long L."/>
            <person name="Xiao J."/>
        </authorList>
    </citation>
    <scope>NUCLEOTIDE SEQUENCE [LARGE SCALE GENOMIC DNA]</scope>
    <source>
        <strain evidence="12 13">SCSIO 02100</strain>
    </source>
</reference>
<dbReference type="PROSITE" id="PS51296">
    <property type="entry name" value="RIESKE"/>
    <property type="match status" value="1"/>
</dbReference>
<evidence type="ECO:0000313" key="13">
    <source>
        <dbReference type="Proteomes" id="UP000176101"/>
    </source>
</evidence>
<evidence type="ECO:0000256" key="4">
    <source>
        <dbReference type="ARBA" id="ARBA00022723"/>
    </source>
</evidence>
<comment type="cofactor">
    <cofactor evidence="9">
        <name>[2Fe-2S] cluster</name>
        <dbReference type="ChEBI" id="CHEBI:190135"/>
    </cofactor>
</comment>
<dbReference type="GO" id="GO:0016020">
    <property type="term" value="C:membrane"/>
    <property type="evidence" value="ECO:0007669"/>
    <property type="project" value="InterPro"/>
</dbReference>
<dbReference type="PROSITE" id="PS51318">
    <property type="entry name" value="TAT"/>
    <property type="match status" value="1"/>
</dbReference>
<dbReference type="AlphaFoldDB" id="A0A1E7JZ17"/>
<name>A0A1E7JZ17_9ACTN</name>
<dbReference type="Gene3D" id="2.102.10.10">
    <property type="entry name" value="Rieske [2Fe-2S] iron-sulphur domain"/>
    <property type="match status" value="1"/>
</dbReference>
<evidence type="ECO:0000256" key="6">
    <source>
        <dbReference type="ARBA" id="ARBA00023014"/>
    </source>
</evidence>
<accession>A0A1E7JZ17</accession>
<dbReference type="Proteomes" id="UP000176101">
    <property type="component" value="Unassembled WGS sequence"/>
</dbReference>
<dbReference type="PRINTS" id="PR00162">
    <property type="entry name" value="RIESKE"/>
</dbReference>
<dbReference type="InterPro" id="IPR006311">
    <property type="entry name" value="TAT_signal"/>
</dbReference>
<dbReference type="EMBL" id="LJGU01000133">
    <property type="protein sequence ID" value="OEU96914.1"/>
    <property type="molecule type" value="Genomic_DNA"/>
</dbReference>
<keyword evidence="3" id="KW-0001">2Fe-2S</keyword>
<feature type="domain" description="Rieske" evidence="11">
    <location>
        <begin position="50"/>
        <end position="143"/>
    </location>
</feature>
<dbReference type="OrthoDB" id="25106at2"/>
<sequence>MESEEQHVSRQDTARRTVLCGTALAALGVTGAACSSSDEGGEAAATPTGPVRLGPADAVPVGGAKLYREERLVVARPGEEEFRAFSAVCTHEGCVLSAVQGQHGDCACHGSRFDVRTGEVLRGPATQALPEVPIRHAGGELTAGPRV</sequence>
<evidence type="ECO:0000259" key="11">
    <source>
        <dbReference type="PROSITE" id="PS51296"/>
    </source>
</evidence>
<dbReference type="InterPro" id="IPR017941">
    <property type="entry name" value="Rieske_2Fe-2S"/>
</dbReference>
<evidence type="ECO:0000256" key="1">
    <source>
        <dbReference type="ARBA" id="ARBA00002494"/>
    </source>
</evidence>
<dbReference type="GO" id="GO:0004497">
    <property type="term" value="F:monooxygenase activity"/>
    <property type="evidence" value="ECO:0007669"/>
    <property type="project" value="UniProtKB-ARBA"/>
</dbReference>
<keyword evidence="7" id="KW-1015">Disulfide bond</keyword>
<keyword evidence="5" id="KW-0408">Iron</keyword>
<evidence type="ECO:0000256" key="10">
    <source>
        <dbReference type="SAM" id="MobiDB-lite"/>
    </source>
</evidence>
<proteinExistence type="predicted"/>
<dbReference type="InterPro" id="IPR005805">
    <property type="entry name" value="Rieske_Fe-S_prot_C"/>
</dbReference>